<keyword evidence="1 2" id="KW-0175">Coiled coil</keyword>
<accession>A0A1F6TRH6</accession>
<gene>
    <name evidence="3" type="ORF">A2151_05580</name>
</gene>
<feature type="coiled-coil region" evidence="2">
    <location>
        <begin position="13"/>
        <end position="47"/>
    </location>
</feature>
<protein>
    <submittedName>
        <fullName evidence="3">TIGR02449 family protein</fullName>
    </submittedName>
</protein>
<dbReference type="STRING" id="1817760.A2151_05580"/>
<reference evidence="3 4" key="1">
    <citation type="journal article" date="2016" name="Nat. Commun.">
        <title>Thousands of microbial genomes shed light on interconnected biogeochemical processes in an aquifer system.</title>
        <authorList>
            <person name="Anantharaman K."/>
            <person name="Brown C.T."/>
            <person name="Hug L.A."/>
            <person name="Sharon I."/>
            <person name="Castelle C.J."/>
            <person name="Probst A.J."/>
            <person name="Thomas B.C."/>
            <person name="Singh A."/>
            <person name="Wilkins M.J."/>
            <person name="Karaoz U."/>
            <person name="Brodie E.L."/>
            <person name="Williams K.H."/>
            <person name="Hubbard S.S."/>
            <person name="Banfield J.F."/>
        </authorList>
    </citation>
    <scope>NUCLEOTIDE SEQUENCE [LARGE SCALE GENOMIC DNA]</scope>
</reference>
<name>A0A1F6TRH6_9PROT</name>
<dbReference type="Proteomes" id="UP000178885">
    <property type="component" value="Unassembled WGS sequence"/>
</dbReference>
<dbReference type="GO" id="GO:0043093">
    <property type="term" value="P:FtsZ-dependent cytokinesis"/>
    <property type="evidence" value="ECO:0007669"/>
    <property type="project" value="InterPro"/>
</dbReference>
<dbReference type="Gene3D" id="1.20.5.340">
    <property type="match status" value="1"/>
</dbReference>
<dbReference type="NCBIfam" id="TIGR02449">
    <property type="entry name" value="TIGR02449 family protein"/>
    <property type="match status" value="1"/>
</dbReference>
<evidence type="ECO:0000313" key="3">
    <source>
        <dbReference type="EMBL" id="OGI47758.1"/>
    </source>
</evidence>
<evidence type="ECO:0000256" key="2">
    <source>
        <dbReference type="SAM" id="Coils"/>
    </source>
</evidence>
<evidence type="ECO:0000256" key="1">
    <source>
        <dbReference type="ARBA" id="ARBA00023054"/>
    </source>
</evidence>
<dbReference type="GO" id="GO:0005737">
    <property type="term" value="C:cytoplasm"/>
    <property type="evidence" value="ECO:0007669"/>
    <property type="project" value="InterPro"/>
</dbReference>
<sequence>MAIGRTRVEGEDLKKLETRVDDLIDACRRLRSENQSLKSEHGTLSERHAKLTEKTRVARERIEVMIGRLKALERS</sequence>
<dbReference type="GO" id="GO:0090529">
    <property type="term" value="P:cell septum assembly"/>
    <property type="evidence" value="ECO:0007669"/>
    <property type="project" value="InterPro"/>
</dbReference>
<dbReference type="InterPro" id="IPR012662">
    <property type="entry name" value="CHP02449"/>
</dbReference>
<dbReference type="InterPro" id="IPR009252">
    <property type="entry name" value="Cell_div_ZapB"/>
</dbReference>
<proteinExistence type="predicted"/>
<organism evidence="3 4">
    <name type="scientific">Candidatus Muproteobacteria bacterium RBG_16_65_34</name>
    <dbReference type="NCBI Taxonomy" id="1817760"/>
    <lineage>
        <taxon>Bacteria</taxon>
        <taxon>Pseudomonadati</taxon>
        <taxon>Pseudomonadota</taxon>
        <taxon>Candidatus Muproteobacteria</taxon>
    </lineage>
</organism>
<dbReference type="AlphaFoldDB" id="A0A1F6TRH6"/>
<comment type="caution">
    <text evidence="3">The sequence shown here is derived from an EMBL/GenBank/DDBJ whole genome shotgun (WGS) entry which is preliminary data.</text>
</comment>
<dbReference type="EMBL" id="MFSU01000047">
    <property type="protein sequence ID" value="OGI47758.1"/>
    <property type="molecule type" value="Genomic_DNA"/>
</dbReference>
<dbReference type="Pfam" id="PF06005">
    <property type="entry name" value="ZapB"/>
    <property type="match status" value="1"/>
</dbReference>
<evidence type="ECO:0000313" key="4">
    <source>
        <dbReference type="Proteomes" id="UP000178885"/>
    </source>
</evidence>